<evidence type="ECO:0008006" key="2">
    <source>
        <dbReference type="Google" id="ProtNLM"/>
    </source>
</evidence>
<gene>
    <name evidence="1" type="ORF">MNBD_BACTEROID07-1583</name>
</gene>
<sequence length="96" mass="11587">MNKVQQIWVRSIDKIMLSCDTATLLITKGEFTRLSCVERMQLRMHLAGCKFCRRFKEQSEFISNTIRQADRIPEKENLHLYLTEEQKRHIKRKMEE</sequence>
<protein>
    <recommendedName>
        <fullName evidence="2">Zinc-finger domain-containing protein</fullName>
    </recommendedName>
</protein>
<evidence type="ECO:0000313" key="1">
    <source>
        <dbReference type="EMBL" id="VAW30288.1"/>
    </source>
</evidence>
<reference evidence="1" key="1">
    <citation type="submission" date="2018-06" db="EMBL/GenBank/DDBJ databases">
        <authorList>
            <person name="Zhirakovskaya E."/>
        </authorList>
    </citation>
    <scope>NUCLEOTIDE SEQUENCE</scope>
</reference>
<name>A0A3B0UI31_9ZZZZ</name>
<dbReference type="AlphaFoldDB" id="A0A3B0UI31"/>
<accession>A0A3B0UI31</accession>
<organism evidence="1">
    <name type="scientific">hydrothermal vent metagenome</name>
    <dbReference type="NCBI Taxonomy" id="652676"/>
    <lineage>
        <taxon>unclassified sequences</taxon>
        <taxon>metagenomes</taxon>
        <taxon>ecological metagenomes</taxon>
    </lineage>
</organism>
<proteinExistence type="predicted"/>
<dbReference type="EMBL" id="UOET01000497">
    <property type="protein sequence ID" value="VAW30288.1"/>
    <property type="molecule type" value="Genomic_DNA"/>
</dbReference>